<name>A0AA44Q8S9_BACCE</name>
<proteinExistence type="predicted"/>
<evidence type="ECO:0000313" key="1">
    <source>
        <dbReference type="EMBL" id="PFR99030.1"/>
    </source>
</evidence>
<dbReference type="AlphaFoldDB" id="A0AA44Q8S9"/>
<evidence type="ECO:0000313" key="2">
    <source>
        <dbReference type="Proteomes" id="UP000226357"/>
    </source>
</evidence>
<gene>
    <name evidence="1" type="ORF">COK38_17375</name>
</gene>
<sequence>MAIIKKIGRFCPVDDTGYIINDSHINKIQPVFLEVIQEVKNMCFQSLQDDLHSIYIRGSVPRGIGIEGIADIDTIILVRKDTKEMDLGWSESIQQQLLQKFGCISGVELSFYDVEEVLHSSRFSFISFMIQTHGVCIFGEDIRSQLPKYKVSQELAREHLIHLQSQIEQACEELIHNKGRDDVTDCCRWIMKIVVRAGLALTIDKEGLYSRDLYPAYELFSRHFPEQEQNMRKALQYAVNPIEDIKEIVVFLDDFGSWMIKEADYYLENSERNKT</sequence>
<organism evidence="1 2">
    <name type="scientific">Bacillus cereus</name>
    <dbReference type="NCBI Taxonomy" id="1396"/>
    <lineage>
        <taxon>Bacteria</taxon>
        <taxon>Bacillati</taxon>
        <taxon>Bacillota</taxon>
        <taxon>Bacilli</taxon>
        <taxon>Bacillales</taxon>
        <taxon>Bacillaceae</taxon>
        <taxon>Bacillus</taxon>
        <taxon>Bacillus cereus group</taxon>
    </lineage>
</organism>
<dbReference type="Proteomes" id="UP000226357">
    <property type="component" value="Unassembled WGS sequence"/>
</dbReference>
<protein>
    <submittedName>
        <fullName evidence="1">Nucleotidyltransferase</fullName>
    </submittedName>
</protein>
<reference evidence="1 2" key="1">
    <citation type="submission" date="2017-09" db="EMBL/GenBank/DDBJ databases">
        <title>Large-scale bioinformatics analysis of Bacillus genomes uncovers conserved roles of natural products in bacterial physiology.</title>
        <authorList>
            <consortium name="Agbiome Team Llc"/>
            <person name="Bleich R.M."/>
            <person name="Grubbs K.J."/>
            <person name="Santa Maria K.C."/>
            <person name="Allen S.E."/>
            <person name="Farag S."/>
            <person name="Shank E.A."/>
            <person name="Bowers A."/>
        </authorList>
    </citation>
    <scope>NUCLEOTIDE SEQUENCE [LARGE SCALE GENOMIC DNA]</scope>
    <source>
        <strain evidence="1 2">AFS067272</strain>
    </source>
</reference>
<comment type="caution">
    <text evidence="1">The sequence shown here is derived from an EMBL/GenBank/DDBJ whole genome shotgun (WGS) entry which is preliminary data.</text>
</comment>
<dbReference type="RefSeq" id="WP_000974690.1">
    <property type="nucleotide sequence ID" value="NZ_NTUG01000009.1"/>
</dbReference>
<dbReference type="EMBL" id="NVBO01000152">
    <property type="protein sequence ID" value="PFR99030.1"/>
    <property type="molecule type" value="Genomic_DNA"/>
</dbReference>
<accession>A0AA44Q8S9</accession>